<evidence type="ECO:0000259" key="3">
    <source>
        <dbReference type="Pfam" id="PF18962"/>
    </source>
</evidence>
<gene>
    <name evidence="4" type="ORF">FHS90_001301</name>
</gene>
<feature type="region of interest" description="Disordered" evidence="1">
    <location>
        <begin position="1746"/>
        <end position="1773"/>
    </location>
</feature>
<protein>
    <submittedName>
        <fullName evidence="4">Putative repeat protein (TIGR01451 family)</fullName>
    </submittedName>
</protein>
<dbReference type="InterPro" id="IPR026444">
    <property type="entry name" value="Secre_tail"/>
</dbReference>
<feature type="domain" description="Secretion system C-terminal sorting" evidence="3">
    <location>
        <begin position="2053"/>
        <end position="2124"/>
    </location>
</feature>
<evidence type="ECO:0000313" key="5">
    <source>
        <dbReference type="Proteomes" id="UP000563094"/>
    </source>
</evidence>
<dbReference type="NCBIfam" id="TIGR01451">
    <property type="entry name" value="B_ant_repeat"/>
    <property type="match status" value="6"/>
</dbReference>
<dbReference type="InterPro" id="IPR001434">
    <property type="entry name" value="OmcB-like_DUF11"/>
</dbReference>
<evidence type="ECO:0000256" key="1">
    <source>
        <dbReference type="SAM" id="MobiDB-lite"/>
    </source>
</evidence>
<evidence type="ECO:0000259" key="2">
    <source>
        <dbReference type="Pfam" id="PF01345"/>
    </source>
</evidence>
<proteinExistence type="predicted"/>
<dbReference type="InterPro" id="IPR013783">
    <property type="entry name" value="Ig-like_fold"/>
</dbReference>
<keyword evidence="5" id="KW-1185">Reference proteome</keyword>
<dbReference type="Pfam" id="PF01345">
    <property type="entry name" value="DUF11"/>
    <property type="match status" value="8"/>
</dbReference>
<feature type="domain" description="DUF11" evidence="2">
    <location>
        <begin position="1399"/>
        <end position="1509"/>
    </location>
</feature>
<comment type="caution">
    <text evidence="4">The sequence shown here is derived from an EMBL/GenBank/DDBJ whole genome shotgun (WGS) entry which is preliminary data.</text>
</comment>
<organism evidence="4 5">
    <name type="scientific">Rufibacter quisquiliarum</name>
    <dbReference type="NCBI Taxonomy" id="1549639"/>
    <lineage>
        <taxon>Bacteria</taxon>
        <taxon>Pseudomonadati</taxon>
        <taxon>Bacteroidota</taxon>
        <taxon>Cytophagia</taxon>
        <taxon>Cytophagales</taxon>
        <taxon>Hymenobacteraceae</taxon>
        <taxon>Rufibacter</taxon>
    </lineage>
</organism>
<feature type="domain" description="DUF11" evidence="2">
    <location>
        <begin position="649"/>
        <end position="763"/>
    </location>
</feature>
<dbReference type="RefSeq" id="WP_182512397.1">
    <property type="nucleotide sequence ID" value="NZ_JACJIQ010000004.1"/>
</dbReference>
<feature type="domain" description="DUF11" evidence="2">
    <location>
        <begin position="890"/>
        <end position="1009"/>
    </location>
</feature>
<feature type="domain" description="DUF11" evidence="2">
    <location>
        <begin position="770"/>
        <end position="883"/>
    </location>
</feature>
<accession>A0A839GLZ0</accession>
<feature type="domain" description="DUF11" evidence="2">
    <location>
        <begin position="1020"/>
        <end position="1139"/>
    </location>
</feature>
<feature type="compositionally biased region" description="Acidic residues" evidence="1">
    <location>
        <begin position="1758"/>
        <end position="1773"/>
    </location>
</feature>
<name>A0A839GLZ0_9BACT</name>
<dbReference type="NCBIfam" id="TIGR04183">
    <property type="entry name" value="Por_Secre_tail"/>
    <property type="match status" value="1"/>
</dbReference>
<sequence length="2126" mass="222939">MAHYLRLLVFALLLLPFTMYGEGSKQLTPNKSTATLTSTLNDKAGYLAHDANFPSATGVAITSLSFLKPYGFTRNGSAYSDDHRLTIRVKAGEYLLYGVHRTIHDQTTANQADLVLTVRRPSATDPAGIIVQQTTLTRNQNSTRHMLLNTNQAGVIDDASQSSIGPSYTWSGVARNTGGYQPLIITNNTGADQDYWVEFTQVGESSWTDDGRRFSVYDFWDFTVIDGTGVERQGRMRSKLWSFSAGGTSNVFSKDFNMFPLIPSADQPGKFFVKKIELAGIAPQNFFRFVTNSFGSTTAAGSTYTARRKSQLSQTDYPEYANFVTNPDPSIWPSADAPTFTVGISSSCNTATGGGKSVFNLNTTESSTFVVLINLNGVDGYQAGTADVLLESTGAKGARTVEWNGLNGLGQVVARNTTLNYFFRNNSAAVHFPVWDAEANADGFRVEDVRPVAGSNYNALLFWDDSNLPTTSFPAPQTELFGVVSTAGVHRWGSASTTAGDLKTVNTWTYGYTASTTQSATFNYDCSADVAVTNTAATAPYTIGKSFTYTVTVTNNGPIAASNVQVTDKLDATKLEFVSSSDATNYSPSTGVWNVGSLAIGASKTLTITAKPLVLGTISATATQTHTEPDNVASNNSATATITVQAAADIEVKNVSDKTAYNNGELVTYTVTAKNLGPNTATGVVVTDKLPAGLTLEGAAPAGYDAATGAWTVGSLALNETKTLTLVARTLTSGSITTTASLGSRTGFELDENSNNNTASTTITVAPSADVAVTSTVSVSNPGQNEEVMFTIKVLNNGPNNASTVSVANQIPAGLTITSASASLGTFNASTGVWTVGTVATGATQTLTVYAKAANTGTYTLSSTQTHAEFDNQSSNNTASSTITVKATADVAVTNTVTPSAGSTYANGETVTYTVQVTNNGPSAATNVVVTDNLPASLTYNSRTISTGTSTFDATTGNLTWNVGTLASGATATMTISATINQSAVITTTATQTHTEYDNVSSNNSASNSIRSGSGVVTADIAVAVSTPKTDYYTKEPIPFKIVVSNAGPDAATNVTIAAALPAGFTFTGTSGTVGTYTNGVWEIPSLAAGTTAELIVTGTPNVDASVTGDKTYTFTASRTGTPAQTDNVSSNNSASTAVVVRKTAEVSTFLTVTSNDPSGNYYHNLTEATFRMTVTNNGPDVATDLQGMDTRTGTITFIPSSLFVPAGTTYSMATGMWHVGTLAVGESKTLELKGIPNANGRLFLGGGITNQTHYDPITENNRAVALLNVLPVAELAVTNTAASPTFYNGQETSFTVKVQNNGPDAATGVVIEDKLPAGLTFVSATASSGSYDATTGRWTLGSDLLPGAANAQTLVITVKPQMATAYSTTAAVVASNQYDNIASNNSQTASIQGSATADIALSSNVASGPYYVGGQYLVSITASNLGPDPATGVVLAAGVAPGLKLVPGSSVTPAGTSIDIATGLWIIGNMGVNESKTITLLVEPTTIGVLNSLGYKYTANEFDPNGGNTQNGNNSTVVHITSVDREATYTSLFTSKHMFALKSGDHIAEASDPDGVILNARVINGALPAGLRFGTNGELEVDKRFALVPGTYTLTIETSDAVGGVSESTVTFTISNDWDNDGVPDAQDLDANNDGVFNPRLDSATSPLGDADNDGIPNFLDIDFVHPVFGVFQDKNNDEANDAFDLDLDGLINEFDIDIDGDGIPNAVEANRGIVPSSTLYDAAAGIFKGAVSANGIPVTAQTANNSGVSILPNPDSDADGQQDYEDLDADNDGISDNLEAQATARYVFRSGSDSDFDGLNDAYDPTTGGIAIVPIDTDKDKTPDYLDRDSDNDLSEDYVEAFDDNGNGMSLDDLKARATLFEELNGKGWYVNSDMGTGTVPNWLKLKDGYPAFLNKSSSYYHDSDHDGLVDLFDTDNGGHTVSMQTGSDNEYAFRSSSATTVLPVTLVSFEAKSQAQGVLLSWVTASEKENDYFLVERSADGRNFSTVGKVAGNGTTNQKMSYSLLDKSAFTGTAYYRLKQVDYDGKYEYSKVISVKATAVPVAQVKVSFYPNPTSDVVNLDLTAVTAARVTITVHALDGRLVETQEVPGASVQKLDLSKVAVGTYLIKVRSAATDTTLKVIKR</sequence>
<feature type="domain" description="DUF11" evidence="2">
    <location>
        <begin position="529"/>
        <end position="642"/>
    </location>
</feature>
<evidence type="ECO:0000313" key="4">
    <source>
        <dbReference type="EMBL" id="MBA9076595.1"/>
    </source>
</evidence>
<dbReference type="PANTHER" id="PTHR34819">
    <property type="entry name" value="LARGE CYSTEINE-RICH PERIPLASMIC PROTEIN OMCB"/>
    <property type="match status" value="1"/>
</dbReference>
<dbReference type="Proteomes" id="UP000563094">
    <property type="component" value="Unassembled WGS sequence"/>
</dbReference>
<dbReference type="EMBL" id="JACJIQ010000004">
    <property type="protein sequence ID" value="MBA9076595.1"/>
    <property type="molecule type" value="Genomic_DNA"/>
</dbReference>
<dbReference type="PANTHER" id="PTHR34819:SF3">
    <property type="entry name" value="CELL SURFACE PROTEIN"/>
    <property type="match status" value="1"/>
</dbReference>
<dbReference type="InterPro" id="IPR051172">
    <property type="entry name" value="Chlamydia_OmcB"/>
</dbReference>
<feature type="domain" description="DUF11" evidence="2">
    <location>
        <begin position="1276"/>
        <end position="1392"/>
    </location>
</feature>
<dbReference type="Pfam" id="PF18962">
    <property type="entry name" value="Por_Secre_tail"/>
    <property type="match status" value="1"/>
</dbReference>
<dbReference type="InterPro" id="IPR047589">
    <property type="entry name" value="DUF11_rpt"/>
</dbReference>
<dbReference type="Gene3D" id="2.60.40.10">
    <property type="entry name" value="Immunoglobulins"/>
    <property type="match status" value="4"/>
</dbReference>
<reference evidence="4 5" key="1">
    <citation type="submission" date="2020-08" db="EMBL/GenBank/DDBJ databases">
        <title>Genomic Encyclopedia of Type Strains, Phase IV (KMG-IV): sequencing the most valuable type-strain genomes for metagenomic binning, comparative biology and taxonomic classification.</title>
        <authorList>
            <person name="Goeker M."/>
        </authorList>
    </citation>
    <scope>NUCLEOTIDE SEQUENCE [LARGE SCALE GENOMIC DNA]</scope>
    <source>
        <strain evidence="4 5">DSM 29854</strain>
    </source>
</reference>
<feature type="domain" description="DUF11" evidence="2">
    <location>
        <begin position="1167"/>
        <end position="1266"/>
    </location>
</feature>
<dbReference type="Gene3D" id="2.60.40.1170">
    <property type="entry name" value="Mu homology domain, subdomain B"/>
    <property type="match status" value="2"/>
</dbReference>